<evidence type="ECO:0000259" key="9">
    <source>
        <dbReference type="PROSITE" id="PS51012"/>
    </source>
</evidence>
<comment type="subcellular location">
    <subcellularLocation>
        <location evidence="8">Cell inner membrane</location>
        <topology evidence="8">Multi-pass membrane protein</topology>
    </subcellularLocation>
    <subcellularLocation>
        <location evidence="1">Cell membrane</location>
        <topology evidence="1">Multi-pass membrane protein</topology>
    </subcellularLocation>
</comment>
<evidence type="ECO:0000256" key="7">
    <source>
        <dbReference type="ARBA" id="ARBA00023136"/>
    </source>
</evidence>
<dbReference type="AlphaFoldDB" id="A0A5E8H3U6"/>
<dbReference type="InterPro" id="IPR047817">
    <property type="entry name" value="ABC2_TM_bact-type"/>
</dbReference>
<sequence length="381" mass="42424">MRSISRILAVFSKELAQLRRDRMTFGMVVMIPLIQLILFGYAINTNVRDIPIAVVDQSQTGISRILVQMVEATRVVTVTERLTTPQEAEEAIRSARVRAAFILPDDLTQRLARSPAVGLGTPPSTDQETSRPVAQWIVDGSDTMIASSIKSLRNMPLSEIYRQAPNRSTPTFEVTLFYNPEQRTAVNIVPGLVGTILTMTMIMFTSAAIVRERERGNMEMLINTPIRPIELMIGKIIPYIFIGLVQTAIILSLGHILFNVPLDGNMIDLFVGTLLFIGASLSLGLVFSTIAQTQLQAMQMTVFVLLPSILLSGFMFPYEGMPVVAQYIAEALPATHFMRMIRGFVLRDATLMDVHRDVIWMSGFFVLGMIAAAVRFKKRLD</sequence>
<dbReference type="EMBL" id="ACCU02000003">
    <property type="protein sequence ID" value="EEE47327.1"/>
    <property type="molecule type" value="Genomic_DNA"/>
</dbReference>
<reference evidence="10 11" key="2">
    <citation type="submission" date="2013-04" db="EMBL/GenBank/DDBJ databases">
        <authorList>
            <person name="Fiebig A."/>
            <person name="Pradella S."/>
            <person name="Wagner-Doebler I."/>
        </authorList>
    </citation>
    <scope>NUCLEOTIDE SEQUENCE [LARGE SCALE GENOMIC DNA]</scope>
    <source>
        <strain evidence="11">DSM 17067 / NCIMB 14079 / DFL-11</strain>
    </source>
</reference>
<dbReference type="RefSeq" id="WP_008196361.1">
    <property type="nucleotide sequence ID" value="NZ_CM011002.1"/>
</dbReference>
<organism evidence="10 11">
    <name type="scientific">Roseibium alexandrii (strain DSM 17067 / NCIMB 14079 / DFL-11)</name>
    <name type="common">Labrenzia alexandrii</name>
    <dbReference type="NCBI Taxonomy" id="244592"/>
    <lineage>
        <taxon>Bacteria</taxon>
        <taxon>Pseudomonadati</taxon>
        <taxon>Pseudomonadota</taxon>
        <taxon>Alphaproteobacteria</taxon>
        <taxon>Hyphomicrobiales</taxon>
        <taxon>Stappiaceae</taxon>
        <taxon>Roseibium</taxon>
    </lineage>
</organism>
<keyword evidence="4 8" id="KW-1003">Cell membrane</keyword>
<feature type="transmembrane region" description="Helical" evidence="8">
    <location>
        <begin position="188"/>
        <end position="210"/>
    </location>
</feature>
<evidence type="ECO:0000313" key="11">
    <source>
        <dbReference type="Proteomes" id="UP000004703"/>
    </source>
</evidence>
<dbReference type="PROSITE" id="PS51012">
    <property type="entry name" value="ABC_TM2"/>
    <property type="match status" value="1"/>
</dbReference>
<dbReference type="PANTHER" id="PTHR30294">
    <property type="entry name" value="MEMBRANE COMPONENT OF ABC TRANSPORTER YHHJ-RELATED"/>
    <property type="match status" value="1"/>
</dbReference>
<reference evidence="10 11" key="1">
    <citation type="submission" date="2008-01" db="EMBL/GenBank/DDBJ databases">
        <authorList>
            <person name="Wagner-Dobler I."/>
            <person name="Ferriera S."/>
            <person name="Johnson J."/>
            <person name="Kravitz S."/>
            <person name="Beeson K."/>
            <person name="Sutton G."/>
            <person name="Rogers Y.-H."/>
            <person name="Friedman R."/>
            <person name="Frazier M."/>
            <person name="Venter J.C."/>
        </authorList>
    </citation>
    <scope>NUCLEOTIDE SEQUENCE [LARGE SCALE GENOMIC DNA]</scope>
    <source>
        <strain evidence="11">DSM 17067 / NCIMB 14079 / DFL-11</strain>
    </source>
</reference>
<evidence type="ECO:0000256" key="3">
    <source>
        <dbReference type="ARBA" id="ARBA00022448"/>
    </source>
</evidence>
<keyword evidence="7 8" id="KW-0472">Membrane</keyword>
<keyword evidence="6 8" id="KW-1133">Transmembrane helix</keyword>
<accession>A0A5E8H3U6</accession>
<protein>
    <recommendedName>
        <fullName evidence="8">Transport permease protein</fullName>
    </recommendedName>
</protein>
<evidence type="ECO:0000256" key="4">
    <source>
        <dbReference type="ARBA" id="ARBA00022475"/>
    </source>
</evidence>
<comment type="similarity">
    <text evidence="2 8">Belongs to the ABC-2 integral membrane protein family.</text>
</comment>
<feature type="transmembrane region" description="Helical" evidence="8">
    <location>
        <begin position="300"/>
        <end position="318"/>
    </location>
</feature>
<gene>
    <name evidence="10" type="ORF">SADFL11_4616</name>
</gene>
<dbReference type="Pfam" id="PF12698">
    <property type="entry name" value="ABC2_membrane_3"/>
    <property type="match status" value="1"/>
</dbReference>
<evidence type="ECO:0000256" key="8">
    <source>
        <dbReference type="RuleBase" id="RU361157"/>
    </source>
</evidence>
<evidence type="ECO:0000313" key="10">
    <source>
        <dbReference type="EMBL" id="EEE47327.1"/>
    </source>
</evidence>
<feature type="transmembrane region" description="Helical" evidence="8">
    <location>
        <begin position="23"/>
        <end position="43"/>
    </location>
</feature>
<feature type="transmembrane region" description="Helical" evidence="8">
    <location>
        <begin position="236"/>
        <end position="257"/>
    </location>
</feature>
<proteinExistence type="inferred from homology"/>
<dbReference type="InterPro" id="IPR051449">
    <property type="entry name" value="ABC-2_transporter_component"/>
</dbReference>
<dbReference type="Gene3D" id="3.40.1710.10">
    <property type="entry name" value="abc type-2 transporter like domain"/>
    <property type="match status" value="1"/>
</dbReference>
<keyword evidence="3 8" id="KW-0813">Transport</keyword>
<feature type="transmembrane region" description="Helical" evidence="8">
    <location>
        <begin position="269"/>
        <end position="288"/>
    </location>
</feature>
<feature type="transmembrane region" description="Helical" evidence="8">
    <location>
        <begin position="358"/>
        <end position="376"/>
    </location>
</feature>
<dbReference type="GO" id="GO:0043190">
    <property type="term" value="C:ATP-binding cassette (ABC) transporter complex"/>
    <property type="evidence" value="ECO:0007669"/>
    <property type="project" value="InterPro"/>
</dbReference>
<evidence type="ECO:0000256" key="2">
    <source>
        <dbReference type="ARBA" id="ARBA00007783"/>
    </source>
</evidence>
<dbReference type="InterPro" id="IPR013525">
    <property type="entry name" value="ABC2_TM"/>
</dbReference>
<dbReference type="PRINTS" id="PR00164">
    <property type="entry name" value="ABC2TRNSPORT"/>
</dbReference>
<evidence type="ECO:0000256" key="5">
    <source>
        <dbReference type="ARBA" id="ARBA00022692"/>
    </source>
</evidence>
<evidence type="ECO:0000256" key="6">
    <source>
        <dbReference type="ARBA" id="ARBA00022989"/>
    </source>
</evidence>
<feature type="domain" description="ABC transmembrane type-2" evidence="9">
    <location>
        <begin position="142"/>
        <end position="379"/>
    </location>
</feature>
<name>A0A5E8H3U6_ROSAD</name>
<dbReference type="InterPro" id="IPR000412">
    <property type="entry name" value="ABC_2_transport"/>
</dbReference>
<dbReference type="GO" id="GO:0140359">
    <property type="term" value="F:ABC-type transporter activity"/>
    <property type="evidence" value="ECO:0007669"/>
    <property type="project" value="InterPro"/>
</dbReference>
<dbReference type="PANTHER" id="PTHR30294:SF29">
    <property type="entry name" value="MULTIDRUG ABC TRANSPORTER PERMEASE YBHS-RELATED"/>
    <property type="match status" value="1"/>
</dbReference>
<keyword evidence="5 8" id="KW-0812">Transmembrane</keyword>
<evidence type="ECO:0000256" key="1">
    <source>
        <dbReference type="ARBA" id="ARBA00004651"/>
    </source>
</evidence>
<comment type="caution">
    <text evidence="10">The sequence shown here is derived from an EMBL/GenBank/DDBJ whole genome shotgun (WGS) entry which is preliminary data.</text>
</comment>
<dbReference type="Proteomes" id="UP000004703">
    <property type="component" value="Chromosome"/>
</dbReference>